<feature type="compositionally biased region" description="Polar residues" evidence="1">
    <location>
        <begin position="8"/>
        <end position="22"/>
    </location>
</feature>
<dbReference type="CDD" id="cd02908">
    <property type="entry name" value="Macro_OAADPr_deacetylase"/>
    <property type="match status" value="1"/>
</dbReference>
<evidence type="ECO:0000256" key="1">
    <source>
        <dbReference type="SAM" id="MobiDB-lite"/>
    </source>
</evidence>
<feature type="compositionally biased region" description="Acidic residues" evidence="1">
    <location>
        <begin position="306"/>
        <end position="317"/>
    </location>
</feature>
<dbReference type="SUPFAM" id="SSF52949">
    <property type="entry name" value="Macro domain-like"/>
    <property type="match status" value="1"/>
</dbReference>
<dbReference type="InterPro" id="IPR002589">
    <property type="entry name" value="Macro_dom"/>
</dbReference>
<feature type="region of interest" description="Disordered" evidence="1">
    <location>
        <begin position="251"/>
        <end position="795"/>
    </location>
</feature>
<gene>
    <name evidence="3" type="ORF">BN1204_016520</name>
</gene>
<feature type="compositionally biased region" description="Basic and acidic residues" evidence="1">
    <location>
        <begin position="432"/>
        <end position="472"/>
    </location>
</feature>
<feature type="compositionally biased region" description="Basic and acidic residues" evidence="1">
    <location>
        <begin position="378"/>
        <end position="391"/>
    </location>
</feature>
<evidence type="ECO:0000313" key="3">
    <source>
        <dbReference type="EMBL" id="CEL65818.1"/>
    </source>
</evidence>
<accession>A0A0F7U7M2</accession>
<feature type="compositionally biased region" description="Acidic residues" evidence="1">
    <location>
        <begin position="400"/>
        <end position="410"/>
    </location>
</feature>
<dbReference type="SMART" id="SM00506">
    <property type="entry name" value="A1pp"/>
    <property type="match status" value="1"/>
</dbReference>
<dbReference type="PANTHER" id="PTHR11106:SF27">
    <property type="entry name" value="MACRO DOMAIN-CONTAINING PROTEIN"/>
    <property type="match status" value="1"/>
</dbReference>
<dbReference type="Gene3D" id="3.40.220.10">
    <property type="entry name" value="Leucine Aminopeptidase, subunit E, domain 1"/>
    <property type="match status" value="1"/>
</dbReference>
<feature type="domain" description="Macro" evidence="2">
    <location>
        <begin position="36"/>
        <end position="213"/>
    </location>
</feature>
<feature type="compositionally biased region" description="Polar residues" evidence="1">
    <location>
        <begin position="729"/>
        <end position="744"/>
    </location>
</feature>
<dbReference type="PROSITE" id="PS51154">
    <property type="entry name" value="MACRO"/>
    <property type="match status" value="1"/>
</dbReference>
<reference evidence="3" key="1">
    <citation type="journal article" date="2015" name="PLoS ONE">
        <title>Comprehensive Evaluation of Toxoplasma gondii VEG and Neospora caninum LIV Genomes with Tachyzoite Stage Transcriptome and Proteome Defines Novel Transcript Features.</title>
        <authorList>
            <person name="Ramaprasad A."/>
            <person name="Mourier T."/>
            <person name="Naeem R."/>
            <person name="Malas T.B."/>
            <person name="Moussa E."/>
            <person name="Panigrahi A."/>
            <person name="Vermont S.J."/>
            <person name="Otto T.D."/>
            <person name="Wastling J."/>
            <person name="Pain A."/>
        </authorList>
    </citation>
    <scope>NUCLEOTIDE SEQUENCE</scope>
    <source>
        <strain evidence="3">Liverpool</strain>
    </source>
</reference>
<feature type="compositionally biased region" description="Polar residues" evidence="1">
    <location>
        <begin position="665"/>
        <end position="679"/>
    </location>
</feature>
<protein>
    <submittedName>
        <fullName evidence="3">MACRO domain-containing protein 2</fullName>
    </submittedName>
</protein>
<feature type="region of interest" description="Disordered" evidence="1">
    <location>
        <begin position="1"/>
        <end position="23"/>
    </location>
</feature>
<dbReference type="InterPro" id="IPR043472">
    <property type="entry name" value="Macro_dom-like"/>
</dbReference>
<feature type="compositionally biased region" description="Basic and acidic residues" evidence="1">
    <location>
        <begin position="257"/>
        <end position="272"/>
    </location>
</feature>
<feature type="compositionally biased region" description="Low complexity" evidence="1">
    <location>
        <begin position="477"/>
        <end position="489"/>
    </location>
</feature>
<organism evidence="3">
    <name type="scientific">Neospora caninum (strain Liverpool)</name>
    <dbReference type="NCBI Taxonomy" id="572307"/>
    <lineage>
        <taxon>Eukaryota</taxon>
        <taxon>Sar</taxon>
        <taxon>Alveolata</taxon>
        <taxon>Apicomplexa</taxon>
        <taxon>Conoidasida</taxon>
        <taxon>Coccidia</taxon>
        <taxon>Eucoccidiorida</taxon>
        <taxon>Eimeriorina</taxon>
        <taxon>Sarcocystidae</taxon>
        <taxon>Neospora</taxon>
    </lineage>
</organism>
<dbReference type="EMBL" id="LN714480">
    <property type="protein sequence ID" value="CEL65818.1"/>
    <property type="molecule type" value="Genomic_DNA"/>
</dbReference>
<sequence length="795" mass="85103">MVALPWNLGTTSRSTKMRNTGSLGRGRGYVDAANLPRLSKEPNTLLRKVVLYRGDITELNVDVIVNAANPSLLGGGGVDGAIHRKAGPELRAFNQTLGGCKTSEVKASPAFQLCCKQIFHTVGPRGEQPQALRACYQNALELLKKSKFRTIAFPCISTGIYGYPQLNAAQVVTDCVTKWLKVPANFEAVDFIVFCVFERQDFVFYEQLLAKVKCRAPVSIASAFAPPTSEDEPASVAPLQARLVTAAPDCVPAVHGEPPEPRAEASRAEERMGNAGDGSVPAEDPGEDPKPWGGSWVLCGGGEDATREEEDGIGDEDDRTRVFAYRGTQEGMELQPLKRPTGPEDSPCGSSTRRERRGRRAEEASRAGDTGTTRGQQARRESALEAREGGNRQKRRASVDEDSSEDDLSDECPAVRLVEKQERRGERRRRNERKDRRGQPERPTKKETKRRNSDCFDRHLQERVDAEERLKLATDYSSVSPSPSGVPQSCGAGHSSPPQSAGGSPRQALAAQLHSAARDAESLSESAKTVEIISGGVDENPAAAAVPVADARRQEPALEPATPSSRDTGQEAKLASTRGSGFRSPNAFPLTASAGAAPSPRCAEALPEGSPAETAAGASPKSGNKSAPAAAKRHKKPQSAEEKKKACSPPEGKRKTKQASRRDSQNSQESPKASATTAQPPDRTASLGEELSGAPGNRGALNDGEESHWSVTRLELPPVNPLAEGPLVGNQNCPLQSADVSSGCTAPRASSGETEERSKRPLSSVTPRSSGSRGGARRARKQRHRKQQAKGRRNT</sequence>
<name>A0A0F7U7M2_NEOCL</name>
<feature type="compositionally biased region" description="Basic residues" evidence="1">
    <location>
        <begin position="775"/>
        <end position="795"/>
    </location>
</feature>
<evidence type="ECO:0000259" key="2">
    <source>
        <dbReference type="PROSITE" id="PS51154"/>
    </source>
</evidence>
<dbReference type="PANTHER" id="PTHR11106">
    <property type="entry name" value="GANGLIOSIDE INDUCED DIFFERENTIATION ASSOCIATED PROTEIN 2-RELATED"/>
    <property type="match status" value="1"/>
</dbReference>
<dbReference type="AlphaFoldDB" id="A0A0F7U7M2"/>
<proteinExistence type="predicted"/>
<dbReference type="Pfam" id="PF01661">
    <property type="entry name" value="Macro"/>
    <property type="match status" value="1"/>
</dbReference>